<evidence type="ECO:0008006" key="3">
    <source>
        <dbReference type="Google" id="ProtNLM"/>
    </source>
</evidence>
<dbReference type="RefSeq" id="WP_127075501.1">
    <property type="nucleotide sequence ID" value="NZ_CP032819.1"/>
</dbReference>
<dbReference type="InterPro" id="IPR042278">
    <property type="entry name" value="Mfa-like_1_N"/>
</dbReference>
<sequence>MKLYNIYRTLHLTVLVLVVISCSKNEPVSPDGTEPGQPVSISITDGGYVSADACNATNDPASRAVENGYTTEFTEGDACGLFVVRGGKPVYSNEKLTAERDAATGDLVWKTEEGTTLSGGLSDEHYYLYYPYQTDMTDKTATLTGNAPTDAEFFAPLIASWQPQKDQSTYANYTKSDLMTAKGTAAKGTNNTLRLSFSMTHRMALAVIEMPATVYEFTNTPAIPAYTVRIPARFQTENLPYALPGGVYRYVVHPANATKLIGSYDDGKERGFAIEFAAGELGSGISKTYKVDSERATPQSHHLQIGDFFLADGRLLSKDAEQSEVQAAKVIGIVFQTASGRIGEAEKRALGESNVHGLVMSVRNAAASAQWSSETHEFEGLKNCESKSDNYNDISGLYNYRTVIDYAEKNGKLSSYPAFEAVAKWNADGSGHEAPDHTTGWFLASTGQCWDILQNLGGYAALADPTEQGSTDTGNTIFSWSNQGDGPRRLNVWMEKIANGNKDKFVSSCFWVSSEYSVNKAQCWFMESSGYVHCISEEKEESSIGVRPVLAF</sequence>
<dbReference type="KEGG" id="buy:D8S85_18800"/>
<dbReference type="EMBL" id="CP032819">
    <property type="protein sequence ID" value="AZS31391.1"/>
    <property type="molecule type" value="Genomic_DNA"/>
</dbReference>
<keyword evidence="2" id="KW-1185">Reference proteome</keyword>
<evidence type="ECO:0000313" key="2">
    <source>
        <dbReference type="Proteomes" id="UP000270673"/>
    </source>
</evidence>
<dbReference type="Pfam" id="PF13149">
    <property type="entry name" value="Mfa_like_1"/>
    <property type="match status" value="1"/>
</dbReference>
<reference evidence="1 2" key="1">
    <citation type="submission" date="2018-10" db="EMBL/GenBank/DDBJ databases">
        <title>Butyricimonas faecalis sp. nov., isolated from human faeces and emended description of the genus Butyricimonas.</title>
        <authorList>
            <person name="Le Roy T."/>
            <person name="Van der Smissen P."/>
            <person name="Paquot A."/>
            <person name="Delzenne N."/>
            <person name="Muccioli G."/>
            <person name="Collet J.-F."/>
            <person name="Cani P.D."/>
        </authorList>
    </citation>
    <scope>NUCLEOTIDE SEQUENCE [LARGE SCALE GENOMIC DNA]</scope>
    <source>
        <strain evidence="1 2">H184</strain>
    </source>
</reference>
<dbReference type="Gene3D" id="2.60.40.2620">
    <property type="entry name" value="Fimbrillin-like"/>
    <property type="match status" value="1"/>
</dbReference>
<dbReference type="AlphaFoldDB" id="A0A3Q9IT37"/>
<dbReference type="OrthoDB" id="1050693at2"/>
<evidence type="ECO:0000313" key="1">
    <source>
        <dbReference type="EMBL" id="AZS31391.1"/>
    </source>
</evidence>
<gene>
    <name evidence="1" type="ORF">D8S85_18800</name>
</gene>
<proteinExistence type="predicted"/>
<dbReference type="Gene3D" id="2.60.40.3570">
    <property type="match status" value="1"/>
</dbReference>
<organism evidence="1 2">
    <name type="scientific">Butyricimonas faecalis</name>
    <dbReference type="NCBI Taxonomy" id="2093856"/>
    <lineage>
        <taxon>Bacteria</taxon>
        <taxon>Pseudomonadati</taxon>
        <taxon>Bacteroidota</taxon>
        <taxon>Bacteroidia</taxon>
        <taxon>Bacteroidales</taxon>
        <taxon>Odoribacteraceae</taxon>
        <taxon>Butyricimonas</taxon>
    </lineage>
</organism>
<dbReference type="PROSITE" id="PS51257">
    <property type="entry name" value="PROKAR_LIPOPROTEIN"/>
    <property type="match status" value="1"/>
</dbReference>
<accession>A0A3Q9IT37</accession>
<dbReference type="CDD" id="cd13120">
    <property type="entry name" value="BF2867_like_N"/>
    <property type="match status" value="1"/>
</dbReference>
<name>A0A3Q9IT37_9BACT</name>
<dbReference type="InterPro" id="IPR025049">
    <property type="entry name" value="Mfa-like_1"/>
</dbReference>
<protein>
    <recommendedName>
        <fullName evidence="3">Fimbrillin family protein</fullName>
    </recommendedName>
</protein>
<dbReference type="Proteomes" id="UP000270673">
    <property type="component" value="Chromosome"/>
</dbReference>